<evidence type="ECO:0000256" key="7">
    <source>
        <dbReference type="SAM" id="MobiDB-lite"/>
    </source>
</evidence>
<evidence type="ECO:0000256" key="2">
    <source>
        <dbReference type="ARBA" id="ARBA00004906"/>
    </source>
</evidence>
<dbReference type="InterPro" id="IPR031127">
    <property type="entry name" value="E3_UB_ligase_RBR"/>
</dbReference>
<protein>
    <recommendedName>
        <fullName evidence="8">IBR domain-containing protein</fullName>
    </recommendedName>
</protein>
<evidence type="ECO:0000259" key="8">
    <source>
        <dbReference type="Pfam" id="PF01485"/>
    </source>
</evidence>
<dbReference type="SUPFAM" id="SSF57850">
    <property type="entry name" value="RING/U-box"/>
    <property type="match status" value="1"/>
</dbReference>
<name>A0AAQ3RJN0_VIGMU</name>
<evidence type="ECO:0000256" key="1">
    <source>
        <dbReference type="ARBA" id="ARBA00001947"/>
    </source>
</evidence>
<reference evidence="9 10" key="1">
    <citation type="journal article" date="2023" name="Life. Sci Alliance">
        <title>Evolutionary insights into 3D genome organization and epigenetic landscape of Vigna mungo.</title>
        <authorList>
            <person name="Junaid A."/>
            <person name="Singh B."/>
            <person name="Bhatia S."/>
        </authorList>
    </citation>
    <scope>NUCLEOTIDE SEQUENCE [LARGE SCALE GENOMIC DNA]</scope>
    <source>
        <strain evidence="9">Urdbean</strain>
    </source>
</reference>
<dbReference type="InterPro" id="IPR002867">
    <property type="entry name" value="IBR_dom"/>
</dbReference>
<sequence>MGVWSYMQESSFYLKENSYIYEWIVEMSSDVYECFSSKPDHVIHEGDVNEFVEGEEVIVRVIVGGVPPQSIERGETSVDEGADMHINEVVVVDEGVMVALEIDVVREWTRSCAPLPPIPGTITEQRRLSNPRKLMDTRELDTKLMKLAMEKKWQRCPQCTIFVENTGGCEHIACRCGCDFCYICGKKWVFGHTCSNIHRKLSRSVVVPCLSQVISLCSMLVGHIPIGGKEAECPSINVERRRFASFAIDGGNSVELFSLAWGASLFRQDKESLIPGENRTRRRQHQKQEGLAAATLVEEALGENNGDGIKDEVAAQRRSLVKEETTNTMTNEHKQCSTPKRKKKKQAAVREEIRDSLLELTCGNNIAGLDAALQRVYASVLQAIGVHHNRAKKIAQPSKTDGYKRVGYEAYEVGYGEKVAEMSPVHHLCRKYRWM</sequence>
<dbReference type="Pfam" id="PF01485">
    <property type="entry name" value="IBR"/>
    <property type="match status" value="1"/>
</dbReference>
<evidence type="ECO:0000256" key="6">
    <source>
        <dbReference type="ARBA" id="ARBA00022833"/>
    </source>
</evidence>
<dbReference type="GO" id="GO:0016567">
    <property type="term" value="P:protein ubiquitination"/>
    <property type="evidence" value="ECO:0007669"/>
    <property type="project" value="InterPro"/>
</dbReference>
<dbReference type="GO" id="GO:0004842">
    <property type="term" value="F:ubiquitin-protein transferase activity"/>
    <property type="evidence" value="ECO:0007669"/>
    <property type="project" value="InterPro"/>
</dbReference>
<comment type="cofactor">
    <cofactor evidence="1">
        <name>Zn(2+)</name>
        <dbReference type="ChEBI" id="CHEBI:29105"/>
    </cofactor>
</comment>
<dbReference type="AlphaFoldDB" id="A0AAQ3RJN0"/>
<feature type="compositionally biased region" description="Basic and acidic residues" evidence="7">
    <location>
        <begin position="326"/>
        <end position="335"/>
    </location>
</feature>
<dbReference type="EMBL" id="CP144691">
    <property type="protein sequence ID" value="WVY94225.1"/>
    <property type="molecule type" value="Genomic_DNA"/>
</dbReference>
<evidence type="ECO:0000256" key="5">
    <source>
        <dbReference type="ARBA" id="ARBA00022786"/>
    </source>
</evidence>
<dbReference type="Proteomes" id="UP001374535">
    <property type="component" value="Chromosome 10"/>
</dbReference>
<keyword evidence="4" id="KW-0863">Zinc-finger</keyword>
<evidence type="ECO:0000313" key="10">
    <source>
        <dbReference type="Proteomes" id="UP001374535"/>
    </source>
</evidence>
<feature type="domain" description="IBR" evidence="8">
    <location>
        <begin position="147"/>
        <end position="194"/>
    </location>
</feature>
<organism evidence="9 10">
    <name type="scientific">Vigna mungo</name>
    <name type="common">Black gram</name>
    <name type="synonym">Phaseolus mungo</name>
    <dbReference type="NCBI Taxonomy" id="3915"/>
    <lineage>
        <taxon>Eukaryota</taxon>
        <taxon>Viridiplantae</taxon>
        <taxon>Streptophyta</taxon>
        <taxon>Embryophyta</taxon>
        <taxon>Tracheophyta</taxon>
        <taxon>Spermatophyta</taxon>
        <taxon>Magnoliopsida</taxon>
        <taxon>eudicotyledons</taxon>
        <taxon>Gunneridae</taxon>
        <taxon>Pentapetalae</taxon>
        <taxon>rosids</taxon>
        <taxon>fabids</taxon>
        <taxon>Fabales</taxon>
        <taxon>Fabaceae</taxon>
        <taxon>Papilionoideae</taxon>
        <taxon>50 kb inversion clade</taxon>
        <taxon>NPAAA clade</taxon>
        <taxon>indigoferoid/millettioid clade</taxon>
        <taxon>Phaseoleae</taxon>
        <taxon>Vigna</taxon>
    </lineage>
</organism>
<keyword evidence="3" id="KW-0479">Metal-binding</keyword>
<dbReference type="Gene3D" id="1.20.120.1750">
    <property type="match status" value="1"/>
</dbReference>
<dbReference type="GO" id="GO:0008270">
    <property type="term" value="F:zinc ion binding"/>
    <property type="evidence" value="ECO:0007669"/>
    <property type="project" value="UniProtKB-KW"/>
</dbReference>
<evidence type="ECO:0000313" key="9">
    <source>
        <dbReference type="EMBL" id="WVY94225.1"/>
    </source>
</evidence>
<dbReference type="CDD" id="cd22584">
    <property type="entry name" value="Rcat_RBR_unk"/>
    <property type="match status" value="1"/>
</dbReference>
<dbReference type="PANTHER" id="PTHR11685">
    <property type="entry name" value="RBR FAMILY RING FINGER AND IBR DOMAIN-CONTAINING"/>
    <property type="match status" value="1"/>
</dbReference>
<accession>A0AAQ3RJN0</accession>
<keyword evidence="5" id="KW-0833">Ubl conjugation pathway</keyword>
<comment type="pathway">
    <text evidence="2">Protein modification; protein ubiquitination.</text>
</comment>
<feature type="region of interest" description="Disordered" evidence="7">
    <location>
        <begin position="326"/>
        <end position="345"/>
    </location>
</feature>
<evidence type="ECO:0000256" key="4">
    <source>
        <dbReference type="ARBA" id="ARBA00022771"/>
    </source>
</evidence>
<proteinExistence type="predicted"/>
<keyword evidence="10" id="KW-1185">Reference proteome</keyword>
<gene>
    <name evidence="9" type="ORF">V8G54_033313</name>
</gene>
<keyword evidence="6" id="KW-0862">Zinc</keyword>
<evidence type="ECO:0000256" key="3">
    <source>
        <dbReference type="ARBA" id="ARBA00022723"/>
    </source>
</evidence>